<keyword evidence="7" id="KW-0804">Transcription</keyword>
<gene>
    <name evidence="15" type="primary">LOC101575581</name>
</gene>
<feature type="domain" description="C2H2-type" evidence="12">
    <location>
        <begin position="468"/>
        <end position="495"/>
    </location>
</feature>
<dbReference type="PROSITE" id="PS50157">
    <property type="entry name" value="ZINC_FINGER_C2H2_2"/>
    <property type="match status" value="4"/>
</dbReference>
<keyword evidence="4" id="KW-0862">Zinc</keyword>
<dbReference type="SUPFAM" id="SSF47353">
    <property type="entry name" value="Retrovirus capsid dimerization domain-like"/>
    <property type="match status" value="1"/>
</dbReference>
<evidence type="ECO:0000256" key="3">
    <source>
        <dbReference type="ARBA" id="ARBA00022771"/>
    </source>
</evidence>
<feature type="compositionally biased region" description="Basic and acidic residues" evidence="11">
    <location>
        <begin position="202"/>
        <end position="215"/>
    </location>
</feature>
<keyword evidence="8 10" id="KW-0539">Nucleus</keyword>
<dbReference type="InterPro" id="IPR003309">
    <property type="entry name" value="SCAN_dom"/>
</dbReference>
<accession>A0A6P3V8W6</accession>
<dbReference type="Pfam" id="PF02023">
    <property type="entry name" value="SCAN"/>
    <property type="match status" value="1"/>
</dbReference>
<keyword evidence="6" id="KW-0238">DNA-binding</keyword>
<dbReference type="Gene3D" id="1.10.4020.10">
    <property type="entry name" value="DNA breaking-rejoining enzymes"/>
    <property type="match status" value="1"/>
</dbReference>
<evidence type="ECO:0000313" key="14">
    <source>
        <dbReference type="Proteomes" id="UP000515203"/>
    </source>
</evidence>
<dbReference type="GO" id="GO:0005634">
    <property type="term" value="C:nucleus"/>
    <property type="evidence" value="ECO:0007669"/>
    <property type="project" value="UniProtKB-SubCell"/>
</dbReference>
<dbReference type="InterPro" id="IPR038269">
    <property type="entry name" value="SCAN_sf"/>
</dbReference>
<feature type="compositionally biased region" description="Polar residues" evidence="11">
    <location>
        <begin position="308"/>
        <end position="320"/>
    </location>
</feature>
<dbReference type="PROSITE" id="PS00028">
    <property type="entry name" value="ZINC_FINGER_C2H2_1"/>
    <property type="match status" value="4"/>
</dbReference>
<feature type="compositionally biased region" description="Low complexity" evidence="11">
    <location>
        <begin position="373"/>
        <end position="382"/>
    </location>
</feature>
<evidence type="ECO:0000256" key="10">
    <source>
        <dbReference type="PROSITE-ProRule" id="PRU00187"/>
    </source>
</evidence>
<dbReference type="RefSeq" id="XP_012368682.1">
    <property type="nucleotide sequence ID" value="XM_012513228.1"/>
</dbReference>
<reference evidence="15" key="1">
    <citation type="submission" date="2025-08" db="UniProtKB">
        <authorList>
            <consortium name="RefSeq"/>
        </authorList>
    </citation>
    <scope>IDENTIFICATION</scope>
</reference>
<dbReference type="AlphaFoldDB" id="A0A6P3V8W6"/>
<protein>
    <submittedName>
        <fullName evidence="15">Zinc finger and SCAN domain-containing protein 4-like</fullName>
    </submittedName>
</protein>
<dbReference type="FunFam" id="3.30.160.60:FF:000122">
    <property type="entry name" value="Zinc finger protein 568"/>
    <property type="match status" value="1"/>
</dbReference>
<dbReference type="OrthoDB" id="9632527at2759"/>
<comment type="subcellular location">
    <subcellularLocation>
        <location evidence="10">Nucleus</location>
    </subcellularLocation>
</comment>
<dbReference type="GO" id="GO:0000978">
    <property type="term" value="F:RNA polymerase II cis-regulatory region sequence-specific DNA binding"/>
    <property type="evidence" value="ECO:0007669"/>
    <property type="project" value="TreeGrafter"/>
</dbReference>
<dbReference type="FunFam" id="3.30.160.60:FF:001615">
    <property type="entry name" value="Zinc finger and SCAN domain containing 4"/>
    <property type="match status" value="1"/>
</dbReference>
<evidence type="ECO:0000256" key="7">
    <source>
        <dbReference type="ARBA" id="ARBA00023163"/>
    </source>
</evidence>
<dbReference type="FunFam" id="3.30.160.60:FF:000100">
    <property type="entry name" value="Zinc finger 45-like"/>
    <property type="match status" value="1"/>
</dbReference>
<dbReference type="Pfam" id="PF13465">
    <property type="entry name" value="zf-H2C2_2"/>
    <property type="match status" value="1"/>
</dbReference>
<proteinExistence type="predicted"/>
<dbReference type="Proteomes" id="UP000515203">
    <property type="component" value="Unplaced"/>
</dbReference>
<keyword evidence="2" id="KW-0677">Repeat</keyword>
<dbReference type="SMART" id="SM00355">
    <property type="entry name" value="ZnF_C2H2"/>
    <property type="match status" value="4"/>
</dbReference>
<keyword evidence="5" id="KW-0805">Transcription regulation</keyword>
<evidence type="ECO:0000259" key="13">
    <source>
        <dbReference type="PROSITE" id="PS50804"/>
    </source>
</evidence>
<feature type="domain" description="C2H2-type" evidence="12">
    <location>
        <begin position="412"/>
        <end position="439"/>
    </location>
</feature>
<dbReference type="Gene3D" id="3.30.160.60">
    <property type="entry name" value="Classic Zinc Finger"/>
    <property type="match status" value="4"/>
</dbReference>
<feature type="compositionally biased region" description="Basic and acidic residues" evidence="11">
    <location>
        <begin position="289"/>
        <end position="307"/>
    </location>
</feature>
<keyword evidence="14" id="KW-1185">Reference proteome</keyword>
<dbReference type="Pfam" id="PF00096">
    <property type="entry name" value="zf-C2H2"/>
    <property type="match status" value="2"/>
</dbReference>
<keyword evidence="3 9" id="KW-0863">Zinc-finger</keyword>
<feature type="domain" description="C2H2-type" evidence="12">
    <location>
        <begin position="496"/>
        <end position="523"/>
    </location>
</feature>
<feature type="compositionally biased region" description="Basic and acidic residues" evidence="11">
    <location>
        <begin position="185"/>
        <end position="195"/>
    </location>
</feature>
<evidence type="ECO:0000256" key="1">
    <source>
        <dbReference type="ARBA" id="ARBA00022723"/>
    </source>
</evidence>
<dbReference type="FunFam" id="1.10.4020.10:FF:000004">
    <property type="entry name" value="Zinc finger and SCAN domain containing 4"/>
    <property type="match status" value="1"/>
</dbReference>
<keyword evidence="1" id="KW-0479">Metal-binding</keyword>
<feature type="compositionally biased region" description="Low complexity" evidence="11">
    <location>
        <begin position="527"/>
        <end position="540"/>
    </location>
</feature>
<evidence type="ECO:0000256" key="5">
    <source>
        <dbReference type="ARBA" id="ARBA00023015"/>
    </source>
</evidence>
<name>A0A6P3V8W6_OCTDE</name>
<dbReference type="InterPro" id="IPR013087">
    <property type="entry name" value="Znf_C2H2_type"/>
</dbReference>
<evidence type="ECO:0000256" key="9">
    <source>
        <dbReference type="PROSITE-ProRule" id="PRU00042"/>
    </source>
</evidence>
<dbReference type="InterPro" id="IPR036236">
    <property type="entry name" value="Znf_C2H2_sf"/>
</dbReference>
<feature type="region of interest" description="Disordered" evidence="11">
    <location>
        <begin position="514"/>
        <end position="546"/>
    </location>
</feature>
<evidence type="ECO:0000256" key="11">
    <source>
        <dbReference type="SAM" id="MobiDB-lite"/>
    </source>
</evidence>
<feature type="compositionally biased region" description="Polar residues" evidence="11">
    <location>
        <begin position="351"/>
        <end position="367"/>
    </location>
</feature>
<evidence type="ECO:0000256" key="8">
    <source>
        <dbReference type="ARBA" id="ARBA00023242"/>
    </source>
</evidence>
<dbReference type="GeneID" id="101575581"/>
<dbReference type="InParanoid" id="A0A6P3V8W6"/>
<dbReference type="GO" id="GO:0000981">
    <property type="term" value="F:DNA-binding transcription factor activity, RNA polymerase II-specific"/>
    <property type="evidence" value="ECO:0007669"/>
    <property type="project" value="TreeGrafter"/>
</dbReference>
<dbReference type="PANTHER" id="PTHR23226">
    <property type="entry name" value="ZINC FINGER AND SCAN DOMAIN-CONTAINING"/>
    <property type="match status" value="1"/>
</dbReference>
<evidence type="ECO:0000256" key="4">
    <source>
        <dbReference type="ARBA" id="ARBA00022833"/>
    </source>
</evidence>
<dbReference type="SUPFAM" id="SSF57667">
    <property type="entry name" value="beta-beta-alpha zinc fingers"/>
    <property type="match status" value="2"/>
</dbReference>
<sequence>MALDLRKSLSREPSSNNLEVENLAFNLNQDSAVRERETSEFSGLELNSLQNSQNPSARAEIQRLCETFHSWLQTRKRSKDEIVAQLAVEQFMLSGHCRDKAMLRRRWESSGKELEKFMEDLPDDCMKPAELIQVRMQGEEALFAEDMPLKEVIAHLTRQLSAKSLTGENIGPTFQASQNAPLEARQGRENKEDRGTNSWKVADVKDNSPNPEKEIGSQLMIPEESGHRPEGAGLSCENAHPSRGTRPVMCGLQEEPQKSPSYQDVPMDMGQGFSSRPDLSSPEPVSNHHRNEGHSYRDFHVSVDEAQRYSTRSQGSSPESVLNYHEANSDQDVSAEEQPRSSSMSDKSSPEAVQNIINEVNTSQNVSMEGRSRSSSRSDQSSPEPLTTHHSNEGNPICQGSQEGVTRFSKPYRCEECPETFRYPSLLQAHQRRHKNERPFVCTECKKGFFQRSDLRVHQMIHKTEKPFTCATCEISFTHKSNLRVHQRIHTGEKPYKCPFCDRSFRQSSTYYRHKKMHEKSGSQNVPSTSESSPAATETTMDTNPY</sequence>
<dbReference type="PROSITE" id="PS50804">
    <property type="entry name" value="SCAN_BOX"/>
    <property type="match status" value="1"/>
</dbReference>
<dbReference type="FunFam" id="3.30.160.60:FF:000690">
    <property type="entry name" value="Zinc finger protein 354C"/>
    <property type="match status" value="1"/>
</dbReference>
<dbReference type="GO" id="GO:0008270">
    <property type="term" value="F:zinc ion binding"/>
    <property type="evidence" value="ECO:0007669"/>
    <property type="project" value="UniProtKB-KW"/>
</dbReference>
<dbReference type="FunCoup" id="A0A6P3V8W6">
    <property type="interactions" value="239"/>
</dbReference>
<dbReference type="PANTHER" id="PTHR23226:SF88">
    <property type="entry name" value="ZINC FINGER AND SCAN DOMAIN-CONTAINING PROTEIN 4"/>
    <property type="match status" value="1"/>
</dbReference>
<evidence type="ECO:0000256" key="6">
    <source>
        <dbReference type="ARBA" id="ARBA00023125"/>
    </source>
</evidence>
<organism evidence="14 15">
    <name type="scientific">Octodon degus</name>
    <name type="common">Degu</name>
    <name type="synonym">Sciurus degus</name>
    <dbReference type="NCBI Taxonomy" id="10160"/>
    <lineage>
        <taxon>Eukaryota</taxon>
        <taxon>Metazoa</taxon>
        <taxon>Chordata</taxon>
        <taxon>Craniata</taxon>
        <taxon>Vertebrata</taxon>
        <taxon>Euteleostomi</taxon>
        <taxon>Mammalia</taxon>
        <taxon>Eutheria</taxon>
        <taxon>Euarchontoglires</taxon>
        <taxon>Glires</taxon>
        <taxon>Rodentia</taxon>
        <taxon>Hystricomorpha</taxon>
        <taxon>Octodontidae</taxon>
        <taxon>Octodon</taxon>
    </lineage>
</organism>
<feature type="domain" description="SCAN box" evidence="13">
    <location>
        <begin position="46"/>
        <end position="121"/>
    </location>
</feature>
<feature type="region of interest" description="Disordered" evidence="11">
    <location>
        <begin position="171"/>
        <end position="402"/>
    </location>
</feature>
<evidence type="ECO:0000256" key="2">
    <source>
        <dbReference type="ARBA" id="ARBA00022737"/>
    </source>
</evidence>
<evidence type="ECO:0000313" key="15">
    <source>
        <dbReference type="RefSeq" id="XP_012368682.1"/>
    </source>
</evidence>
<feature type="compositionally biased region" description="Polar residues" evidence="11">
    <location>
        <begin position="171"/>
        <end position="180"/>
    </location>
</feature>
<feature type="domain" description="C2H2-type" evidence="12">
    <location>
        <begin position="440"/>
        <end position="467"/>
    </location>
</feature>
<evidence type="ECO:0000259" key="12">
    <source>
        <dbReference type="PROSITE" id="PS50157"/>
    </source>
</evidence>